<dbReference type="PROSITE" id="PS51257">
    <property type="entry name" value="PROKAR_LIPOPROTEIN"/>
    <property type="match status" value="1"/>
</dbReference>
<dbReference type="EMBL" id="CP015106">
    <property type="protein sequence ID" value="ASJ15194.1"/>
    <property type="molecule type" value="Genomic_DNA"/>
</dbReference>
<proteinExistence type="predicted"/>
<sequence>MKGTRWAVVFLLILSVVAAGCLDNNFVYVKGKSVPAGEAREWPFKGPANLTVKLTSNLPVEVKVVSADGEVLEDFGTVREVNEVVGLPDGKWKVVVRNPGNETVVIDVTLKT</sequence>
<protein>
    <submittedName>
        <fullName evidence="1">Uncharacterized protein</fullName>
    </submittedName>
</protein>
<name>A0A2Z2N123_9EURY</name>
<evidence type="ECO:0000313" key="2">
    <source>
        <dbReference type="Proteomes" id="UP000250085"/>
    </source>
</evidence>
<organism evidence="1 2">
    <name type="scientific">Thermococcus radiotolerans</name>
    <dbReference type="NCBI Taxonomy" id="187880"/>
    <lineage>
        <taxon>Archaea</taxon>
        <taxon>Methanobacteriati</taxon>
        <taxon>Methanobacteriota</taxon>
        <taxon>Thermococci</taxon>
        <taxon>Thermococcales</taxon>
        <taxon>Thermococcaceae</taxon>
        <taxon>Thermococcus</taxon>
    </lineage>
</organism>
<dbReference type="Proteomes" id="UP000250085">
    <property type="component" value="Chromosome"/>
</dbReference>
<dbReference type="GeneID" id="33328915"/>
<dbReference type="KEGG" id="trl:A3L10_08660"/>
<reference evidence="1 2" key="1">
    <citation type="submission" date="2016-04" db="EMBL/GenBank/DDBJ databases">
        <title>Complete genome sequence of Thermococcus radiotolerans type strain EJ2.</title>
        <authorList>
            <person name="Oger P.M."/>
        </authorList>
    </citation>
    <scope>NUCLEOTIDE SEQUENCE [LARGE SCALE GENOMIC DNA]</scope>
    <source>
        <strain evidence="1 2">EJ2</strain>
    </source>
</reference>
<gene>
    <name evidence="1" type="ORF">A3L10_08660</name>
</gene>
<dbReference type="AlphaFoldDB" id="A0A2Z2N123"/>
<keyword evidence="2" id="KW-1185">Reference proteome</keyword>
<accession>A0A2Z2N123</accession>
<dbReference type="OrthoDB" id="101009at2157"/>
<evidence type="ECO:0000313" key="1">
    <source>
        <dbReference type="EMBL" id="ASJ15194.1"/>
    </source>
</evidence>
<dbReference type="RefSeq" id="WP_088867234.1">
    <property type="nucleotide sequence ID" value="NZ_CP015106.1"/>
</dbReference>